<evidence type="ECO:0000313" key="3">
    <source>
        <dbReference type="Proteomes" id="UP000006052"/>
    </source>
</evidence>
<sequence length="371" mass="42995">MVQHIKANEPASLLLTLTPYKTAIHARITSDPEKDFPAFINSDIQHIGDDPRTVPGYWFLHVDYKHKKDIPELSSTDLLPKVIQALSRKVAVIKSGVPMIDVFFCRKQDLDALAPENRHEIIAQDFRYDVMVNEHTRNSDVKLNLFQGIRTDRGLHLFSQNANGQEGIRNFLHYYGNNFFNKQRPCNSLEIVTVYPLGNPPTIGKEISKMEIHKYLPSKLPKVIFCKDPALICITEHWFDMRPTLSNQRKIMTQNDLSYLQTNTRVHDFMCLAYLHEGICTHTRELPKDNINEFSHQDRFCSMMQELDAAQGTPRTEEIGKWVRELAGRILKKDFKDLHYRREPARAETQEHLISNPDDTPELSAYPKLKM</sequence>
<evidence type="ECO:0000256" key="1">
    <source>
        <dbReference type="SAM" id="MobiDB-lite"/>
    </source>
</evidence>
<dbReference type="PATRIC" id="fig|679935.3.peg.2117"/>
<name>I3YNB5_ALIFI</name>
<evidence type="ECO:0000313" key="2">
    <source>
        <dbReference type="EMBL" id="AFL78483.1"/>
    </source>
</evidence>
<reference evidence="3" key="1">
    <citation type="journal article" date="2013" name="Stand. Genomic Sci.">
        <title>Complete genome sequence of the bile-resistant pigment-producing anaerobe Alistipes finegoldii type strain (AHN2437(T)).</title>
        <authorList>
            <person name="Mavromatis K."/>
            <person name="Stackebrandt E."/>
            <person name="Munk C."/>
            <person name="Lapidus A."/>
            <person name="Nolan M."/>
            <person name="Lucas S."/>
            <person name="Hammon N."/>
            <person name="Deshpande S."/>
            <person name="Cheng J.F."/>
            <person name="Tapia R."/>
            <person name="Goodwin L.A."/>
            <person name="Pitluck S."/>
            <person name="Liolios K."/>
            <person name="Pagani I."/>
            <person name="Ivanova N."/>
            <person name="Mikhailova N."/>
            <person name="Huntemann M."/>
            <person name="Pati A."/>
            <person name="Chen A."/>
            <person name="Palaniappan K."/>
            <person name="Land M."/>
            <person name="Hauser L."/>
            <person name="Rohde M."/>
            <person name="Gronow S."/>
            <person name="Goker M."/>
            <person name="Detter J.C."/>
            <person name="Bristow J."/>
            <person name="Eisen J.A."/>
            <person name="Markowitz V."/>
            <person name="Hugenholtz P."/>
            <person name="Kyrpides N.C."/>
            <person name="Klenk H.P."/>
            <person name="Woyke T."/>
        </authorList>
    </citation>
    <scope>NUCLEOTIDE SEQUENCE</scope>
    <source>
        <strain evidence="3">DSM 17242 / JCM 16770 / AHN 2437 / CCUG 46020 / CIP 107999</strain>
    </source>
</reference>
<dbReference type="Pfam" id="PF19513">
    <property type="entry name" value="DUF6047"/>
    <property type="match status" value="1"/>
</dbReference>
<organism evidence="2 3">
    <name type="scientific">Alistipes finegoldii (strain DSM 17242 / JCM 16770 / CCUG 46020 / CIP 107999 / KCTC 15236 / AHN 2437)</name>
    <dbReference type="NCBI Taxonomy" id="679935"/>
    <lineage>
        <taxon>Bacteria</taxon>
        <taxon>Pseudomonadati</taxon>
        <taxon>Bacteroidota</taxon>
        <taxon>Bacteroidia</taxon>
        <taxon>Bacteroidales</taxon>
        <taxon>Rikenellaceae</taxon>
        <taxon>Alistipes</taxon>
    </lineage>
</organism>
<dbReference type="Proteomes" id="UP000006052">
    <property type="component" value="Chromosome"/>
</dbReference>
<dbReference type="STRING" id="679935.Alfi_2199"/>
<accession>I3YNB5</accession>
<dbReference type="HOGENOM" id="CLU_764272_0_0_10"/>
<gene>
    <name evidence="2" type="ordered locus">Alfi_2199</name>
</gene>
<dbReference type="RefSeq" id="WP_014775829.1">
    <property type="nucleotide sequence ID" value="NC_018011.1"/>
</dbReference>
<protein>
    <submittedName>
        <fullName evidence="2">Uncharacterized protein</fullName>
    </submittedName>
</protein>
<dbReference type="EMBL" id="CP003274">
    <property type="protein sequence ID" value="AFL78483.1"/>
    <property type="molecule type" value="Genomic_DNA"/>
</dbReference>
<feature type="region of interest" description="Disordered" evidence="1">
    <location>
        <begin position="346"/>
        <end position="371"/>
    </location>
</feature>
<dbReference type="InterPro" id="IPR046110">
    <property type="entry name" value="DUF6047"/>
</dbReference>
<proteinExistence type="predicted"/>
<dbReference type="AlphaFoldDB" id="I3YNB5"/>
<dbReference type="KEGG" id="afd:Alfi_2199"/>
<dbReference type="GeneID" id="79838261"/>